<evidence type="ECO:0000256" key="4">
    <source>
        <dbReference type="ARBA" id="ARBA00022759"/>
    </source>
</evidence>
<dbReference type="GO" id="GO:0004519">
    <property type="term" value="F:endonuclease activity"/>
    <property type="evidence" value="ECO:0007669"/>
    <property type="project" value="UniProtKB-KW"/>
</dbReference>
<keyword evidence="5" id="KW-0378">Hydrolase</keyword>
<dbReference type="EMBL" id="BKCJ010004778">
    <property type="protein sequence ID" value="GEU63029.1"/>
    <property type="molecule type" value="Genomic_DNA"/>
</dbReference>
<dbReference type="CDD" id="cd09274">
    <property type="entry name" value="RNase_HI_RT_Ty3"/>
    <property type="match status" value="1"/>
</dbReference>
<dbReference type="Pfam" id="PF17917">
    <property type="entry name" value="RT_RNaseH"/>
    <property type="match status" value="1"/>
</dbReference>
<keyword evidence="6 10" id="KW-0695">RNA-directed DNA polymerase</keyword>
<evidence type="ECO:0000313" key="10">
    <source>
        <dbReference type="EMBL" id="GEU63029.1"/>
    </source>
</evidence>
<dbReference type="InterPro" id="IPR043502">
    <property type="entry name" value="DNA/RNA_pol_sf"/>
</dbReference>
<dbReference type="AlphaFoldDB" id="A0A6L2LPJ3"/>
<keyword evidence="1" id="KW-0808">Transferase</keyword>
<keyword evidence="3" id="KW-0540">Nuclease</keyword>
<keyword evidence="4" id="KW-0255">Endonuclease</keyword>
<dbReference type="InterPro" id="IPR041373">
    <property type="entry name" value="RT_RNaseH"/>
</dbReference>
<feature type="coiled-coil region" evidence="7">
    <location>
        <begin position="261"/>
        <end position="299"/>
    </location>
</feature>
<dbReference type="SUPFAM" id="SSF56672">
    <property type="entry name" value="DNA/RNA polymerases"/>
    <property type="match status" value="1"/>
</dbReference>
<feature type="compositionally biased region" description="Polar residues" evidence="8">
    <location>
        <begin position="335"/>
        <end position="347"/>
    </location>
</feature>
<protein>
    <submittedName>
        <fullName evidence="10">Putative reverse transcriptase domain-containing protein</fullName>
    </submittedName>
</protein>
<feature type="domain" description="Reverse transcriptase RNase H-like" evidence="9">
    <location>
        <begin position="552"/>
        <end position="619"/>
    </location>
</feature>
<evidence type="ECO:0000256" key="2">
    <source>
        <dbReference type="ARBA" id="ARBA00022695"/>
    </source>
</evidence>
<name>A0A6L2LPJ3_TANCI</name>
<dbReference type="PANTHER" id="PTHR34072">
    <property type="entry name" value="ENZYMATIC POLYPROTEIN-RELATED"/>
    <property type="match status" value="1"/>
</dbReference>
<evidence type="ECO:0000256" key="6">
    <source>
        <dbReference type="ARBA" id="ARBA00022918"/>
    </source>
</evidence>
<accession>A0A6L2LPJ3</accession>
<keyword evidence="2" id="KW-0548">Nucleotidyltransferase</keyword>
<dbReference type="Pfam" id="PF14223">
    <property type="entry name" value="Retrotran_gag_2"/>
    <property type="match status" value="1"/>
</dbReference>
<evidence type="ECO:0000256" key="3">
    <source>
        <dbReference type="ARBA" id="ARBA00022722"/>
    </source>
</evidence>
<evidence type="ECO:0000256" key="5">
    <source>
        <dbReference type="ARBA" id="ARBA00022801"/>
    </source>
</evidence>
<organism evidence="10">
    <name type="scientific">Tanacetum cinerariifolium</name>
    <name type="common">Dalmatian daisy</name>
    <name type="synonym">Chrysanthemum cinerariifolium</name>
    <dbReference type="NCBI Taxonomy" id="118510"/>
    <lineage>
        <taxon>Eukaryota</taxon>
        <taxon>Viridiplantae</taxon>
        <taxon>Streptophyta</taxon>
        <taxon>Embryophyta</taxon>
        <taxon>Tracheophyta</taxon>
        <taxon>Spermatophyta</taxon>
        <taxon>Magnoliopsida</taxon>
        <taxon>eudicotyledons</taxon>
        <taxon>Gunneridae</taxon>
        <taxon>Pentapetalae</taxon>
        <taxon>asterids</taxon>
        <taxon>campanulids</taxon>
        <taxon>Asterales</taxon>
        <taxon>Asteraceae</taxon>
        <taxon>Asteroideae</taxon>
        <taxon>Anthemideae</taxon>
        <taxon>Anthemidinae</taxon>
        <taxon>Tanacetum</taxon>
    </lineage>
</organism>
<evidence type="ECO:0000256" key="8">
    <source>
        <dbReference type="SAM" id="MobiDB-lite"/>
    </source>
</evidence>
<reference evidence="10" key="1">
    <citation type="journal article" date="2019" name="Sci. Rep.">
        <title>Draft genome of Tanacetum cinerariifolium, the natural source of mosquito coil.</title>
        <authorList>
            <person name="Yamashiro T."/>
            <person name="Shiraishi A."/>
            <person name="Satake H."/>
            <person name="Nakayama K."/>
        </authorList>
    </citation>
    <scope>NUCLEOTIDE SEQUENCE</scope>
</reference>
<comment type="caution">
    <text evidence="10">The sequence shown here is derived from an EMBL/GenBank/DDBJ whole genome shotgun (WGS) entry which is preliminary data.</text>
</comment>
<sequence length="655" mass="74865">MELRFSKYETAQELWGAILKIFGGNEATKKTKKNQLKQQYRNFKAEGSETLEQTFNRLHAIVSHLEFMGVEIEQDDLNQKFLTSLTPEWLMYIIVWRNIDDLDTMNLDDVYNHLKVYEPEVQKKSESNSQNMVFISSANTSSGKGEVHTTSVLTASTQVSIVSADVAAASISHDTICAYIASQSNGSQIKYEDITQIDEDDIEEMNINYMANEEENHALVADDEASIEFALMAKSSSSSENEVEDRLVEFKTQEIKFCEKIRGLEFDVEVKNNKIEHLMNELEKEVRELIRTRRVLDTVLFPPPPVQVYSPPKKDMSWTGVLEFADDTIIDYSRPSPSIGSNTSDLQNSNSSVSEHEESSDTDIPTVIKTNKVETARKSSVKYAEMYRNTSKSLKVRGKTWPKNNFAHKNVTPRADLLKTGRTPIANNINDKGYWDSGCSRHMTGNISYLSEYEPYDGRYVSFGQGGGKITGKDFKLKDDTNVLLRTPRQHNMYSIDLNNIVPHKNLTCLVAKASADESMLWHRRLGINVVGLNVTAAGSRLMLLGKVDTAAKLKIHEKNYTTYDLRLGMVMFALKILRYYLYGKKSVIYIDHKSIQHICNQKEFNKCQRRWIELFSDYDCHIRYHPGKENVVADALSRKERIKPKRTRAMNMTF</sequence>
<keyword evidence="7" id="KW-0175">Coiled coil</keyword>
<evidence type="ECO:0000256" key="1">
    <source>
        <dbReference type="ARBA" id="ARBA00022679"/>
    </source>
</evidence>
<dbReference type="GO" id="GO:0016787">
    <property type="term" value="F:hydrolase activity"/>
    <property type="evidence" value="ECO:0007669"/>
    <property type="project" value="UniProtKB-KW"/>
</dbReference>
<evidence type="ECO:0000259" key="9">
    <source>
        <dbReference type="Pfam" id="PF17917"/>
    </source>
</evidence>
<dbReference type="GO" id="GO:0003964">
    <property type="term" value="F:RNA-directed DNA polymerase activity"/>
    <property type="evidence" value="ECO:0007669"/>
    <property type="project" value="UniProtKB-KW"/>
</dbReference>
<gene>
    <name evidence="10" type="ORF">Tci_035007</name>
</gene>
<evidence type="ECO:0000256" key="7">
    <source>
        <dbReference type="SAM" id="Coils"/>
    </source>
</evidence>
<dbReference type="PANTHER" id="PTHR34072:SF52">
    <property type="entry name" value="RIBONUCLEASE H"/>
    <property type="match status" value="1"/>
</dbReference>
<proteinExistence type="predicted"/>
<feature type="region of interest" description="Disordered" evidence="8">
    <location>
        <begin position="333"/>
        <end position="369"/>
    </location>
</feature>